<dbReference type="AlphaFoldDB" id="A0AAV1JFY7"/>
<accession>A0AAV1JFY7</accession>
<keyword evidence="2" id="KW-1185">Reference proteome</keyword>
<dbReference type="Proteomes" id="UP001497472">
    <property type="component" value="Unassembled WGS sequence"/>
</dbReference>
<gene>
    <name evidence="1" type="ORF">LNINA_LOCUS6648</name>
</gene>
<evidence type="ECO:0000313" key="2">
    <source>
        <dbReference type="Proteomes" id="UP001497472"/>
    </source>
</evidence>
<dbReference type="EMBL" id="CAVLEF010000009">
    <property type="protein sequence ID" value="CAK1547153.1"/>
    <property type="molecule type" value="Genomic_DNA"/>
</dbReference>
<comment type="caution">
    <text evidence="1">The sequence shown here is derived from an EMBL/GenBank/DDBJ whole genome shotgun (WGS) entry which is preliminary data.</text>
</comment>
<proteinExistence type="predicted"/>
<reference evidence="1 2" key="1">
    <citation type="submission" date="2023-11" db="EMBL/GenBank/DDBJ databases">
        <authorList>
            <person name="Okamura Y."/>
        </authorList>
    </citation>
    <scope>NUCLEOTIDE SEQUENCE [LARGE SCALE GENOMIC DNA]</scope>
</reference>
<name>A0AAV1JFY7_9NEOP</name>
<sequence length="214" mass="23216">MCDGRVRCETYLRTPPTPAGGAVECDTPGNCAPPCTLPCGAQTHHPACGHFFISSLETGPQRYMVSETAKRGNRTDGAIFNNASAVRVANARRAERLDAMTSGHAARGALGHRQHMPWRSSIHLRPVRRTGWVWAGGAESAGDGRRRHLSLTAWRKSCGAVPPAEARERLSPGRGWSTWVVAADRRPGAQLRPLAATPRHGLLTSLTPTEHYIF</sequence>
<organism evidence="1 2">
    <name type="scientific">Leptosia nina</name>
    <dbReference type="NCBI Taxonomy" id="320188"/>
    <lineage>
        <taxon>Eukaryota</taxon>
        <taxon>Metazoa</taxon>
        <taxon>Ecdysozoa</taxon>
        <taxon>Arthropoda</taxon>
        <taxon>Hexapoda</taxon>
        <taxon>Insecta</taxon>
        <taxon>Pterygota</taxon>
        <taxon>Neoptera</taxon>
        <taxon>Endopterygota</taxon>
        <taxon>Lepidoptera</taxon>
        <taxon>Glossata</taxon>
        <taxon>Ditrysia</taxon>
        <taxon>Papilionoidea</taxon>
        <taxon>Pieridae</taxon>
        <taxon>Pierinae</taxon>
        <taxon>Leptosia</taxon>
    </lineage>
</organism>
<evidence type="ECO:0000313" key="1">
    <source>
        <dbReference type="EMBL" id="CAK1547153.1"/>
    </source>
</evidence>
<protein>
    <submittedName>
        <fullName evidence="1">Uncharacterized protein</fullName>
    </submittedName>
</protein>